<dbReference type="InterPro" id="IPR016140">
    <property type="entry name" value="Bifunc_inhib/LTP/seed_store"/>
</dbReference>
<evidence type="ECO:0000256" key="2">
    <source>
        <dbReference type="ARBA" id="ARBA00009748"/>
    </source>
</evidence>
<keyword evidence="4" id="KW-0336">GPI-anchor</keyword>
<dbReference type="Gene3D" id="1.10.110.10">
    <property type="entry name" value="Plant lipid-transfer and hydrophobic proteins"/>
    <property type="match status" value="1"/>
</dbReference>
<dbReference type="Proteomes" id="UP001604336">
    <property type="component" value="Unassembled WGS sequence"/>
</dbReference>
<protein>
    <submittedName>
        <fullName evidence="12">Bifunctional inhibitor/lipid-transfer protein/seed storage 2S albumin superfamily protein</fullName>
    </submittedName>
</protein>
<evidence type="ECO:0000256" key="10">
    <source>
        <dbReference type="SAM" id="SignalP"/>
    </source>
</evidence>
<dbReference type="SUPFAM" id="SSF47699">
    <property type="entry name" value="Bifunctional inhibitor/lipid-transfer protein/seed storage 2S albumin"/>
    <property type="match status" value="1"/>
</dbReference>
<evidence type="ECO:0000256" key="1">
    <source>
        <dbReference type="ARBA" id="ARBA00004609"/>
    </source>
</evidence>
<evidence type="ECO:0000259" key="11">
    <source>
        <dbReference type="SMART" id="SM00499"/>
    </source>
</evidence>
<evidence type="ECO:0000256" key="5">
    <source>
        <dbReference type="ARBA" id="ARBA00022729"/>
    </source>
</evidence>
<dbReference type="CDD" id="cd00010">
    <property type="entry name" value="AAI_LTSS"/>
    <property type="match status" value="1"/>
</dbReference>
<feature type="chain" id="PRO_5044810366" evidence="10">
    <location>
        <begin position="24"/>
        <end position="180"/>
    </location>
</feature>
<feature type="compositionally biased region" description="Low complexity" evidence="9">
    <location>
        <begin position="108"/>
        <end position="122"/>
    </location>
</feature>
<feature type="domain" description="Bifunctional inhibitor/plant lipid transfer protein/seed storage helical" evidence="11">
    <location>
        <begin position="31"/>
        <end position="106"/>
    </location>
</feature>
<dbReference type="GO" id="GO:0005886">
    <property type="term" value="C:plasma membrane"/>
    <property type="evidence" value="ECO:0007669"/>
    <property type="project" value="UniProtKB-SubCell"/>
</dbReference>
<evidence type="ECO:0000313" key="13">
    <source>
        <dbReference type="Proteomes" id="UP001604336"/>
    </source>
</evidence>
<keyword evidence="5 10" id="KW-0732">Signal</keyword>
<organism evidence="12 13">
    <name type="scientific">Abeliophyllum distichum</name>
    <dbReference type="NCBI Taxonomy" id="126358"/>
    <lineage>
        <taxon>Eukaryota</taxon>
        <taxon>Viridiplantae</taxon>
        <taxon>Streptophyta</taxon>
        <taxon>Embryophyta</taxon>
        <taxon>Tracheophyta</taxon>
        <taxon>Spermatophyta</taxon>
        <taxon>Magnoliopsida</taxon>
        <taxon>eudicotyledons</taxon>
        <taxon>Gunneridae</taxon>
        <taxon>Pentapetalae</taxon>
        <taxon>asterids</taxon>
        <taxon>lamiids</taxon>
        <taxon>Lamiales</taxon>
        <taxon>Oleaceae</taxon>
        <taxon>Forsythieae</taxon>
        <taxon>Abeliophyllum</taxon>
    </lineage>
</organism>
<feature type="region of interest" description="Disordered" evidence="9">
    <location>
        <begin position="108"/>
        <end position="128"/>
    </location>
</feature>
<reference evidence="13" key="1">
    <citation type="submission" date="2024-07" db="EMBL/GenBank/DDBJ databases">
        <title>Two chromosome-level genome assemblies of Korean endemic species Abeliophyllum distichum and Forsythia ovata (Oleaceae).</title>
        <authorList>
            <person name="Jang H."/>
        </authorList>
    </citation>
    <scope>NUCLEOTIDE SEQUENCE [LARGE SCALE GENOMIC DNA]</scope>
</reference>
<comment type="caution">
    <text evidence="12">The sequence shown here is derived from an EMBL/GenBank/DDBJ whole genome shotgun (WGS) entry which is preliminary data.</text>
</comment>
<dbReference type="EMBL" id="JBFOLK010000014">
    <property type="protein sequence ID" value="KAL2462117.1"/>
    <property type="molecule type" value="Genomic_DNA"/>
</dbReference>
<evidence type="ECO:0000256" key="4">
    <source>
        <dbReference type="ARBA" id="ARBA00022622"/>
    </source>
</evidence>
<comment type="subcellular location">
    <subcellularLocation>
        <location evidence="1">Cell membrane</location>
        <topology evidence="1">Lipid-anchor</topology>
        <topology evidence="1">GPI-anchor</topology>
    </subcellularLocation>
</comment>
<comment type="similarity">
    <text evidence="2">Belongs to the plant LTP family.</text>
</comment>
<dbReference type="AlphaFoldDB" id="A0ABD1PE39"/>
<dbReference type="InterPro" id="IPR036312">
    <property type="entry name" value="Bifun_inhib/LTP/seed_sf"/>
</dbReference>
<evidence type="ECO:0000256" key="7">
    <source>
        <dbReference type="ARBA" id="ARBA00023180"/>
    </source>
</evidence>
<evidence type="ECO:0000256" key="8">
    <source>
        <dbReference type="ARBA" id="ARBA00023288"/>
    </source>
</evidence>
<dbReference type="GO" id="GO:0098552">
    <property type="term" value="C:side of membrane"/>
    <property type="evidence" value="ECO:0007669"/>
    <property type="project" value="UniProtKB-KW"/>
</dbReference>
<evidence type="ECO:0000256" key="3">
    <source>
        <dbReference type="ARBA" id="ARBA00022475"/>
    </source>
</evidence>
<gene>
    <name evidence="12" type="ORF">Adt_45537</name>
</gene>
<sequence length="180" mass="19047">MPSLSNIALILLLFISLSPNTFSQSTGIEQCSSNLLPLAPCLPFVQGAMPLPVQSCCDYLKQVDSQQPTCLCLLLNETTLSSFPINTTLALQLPLLCNLQMSNSNCTGTPLPSTSPTSQVPSGPKPNSTVAASPLVTAMPRQSILGFGLHQNAGLKLKAQDQFVIILLMAISSVFTSILT</sequence>
<proteinExistence type="inferred from homology"/>
<keyword evidence="3" id="KW-1003">Cell membrane</keyword>
<keyword evidence="8" id="KW-0449">Lipoprotein</keyword>
<evidence type="ECO:0000256" key="6">
    <source>
        <dbReference type="ARBA" id="ARBA00023157"/>
    </source>
</evidence>
<accession>A0ABD1PE39</accession>
<keyword evidence="4" id="KW-0472">Membrane</keyword>
<keyword evidence="6" id="KW-1015">Disulfide bond</keyword>
<dbReference type="PANTHER" id="PTHR33044">
    <property type="entry name" value="BIFUNCTIONAL INHIBITOR/LIPID-TRANSFER PROTEIN/SEED STORAGE 2S ALBUMIN SUPERFAMILY PROTEIN-RELATED"/>
    <property type="match status" value="1"/>
</dbReference>
<name>A0ABD1PE39_9LAMI</name>
<dbReference type="InterPro" id="IPR043325">
    <property type="entry name" value="LTSS"/>
</dbReference>
<keyword evidence="13" id="KW-1185">Reference proteome</keyword>
<dbReference type="Pfam" id="PF14368">
    <property type="entry name" value="LTP_2"/>
    <property type="match status" value="1"/>
</dbReference>
<feature type="signal peptide" evidence="10">
    <location>
        <begin position="1"/>
        <end position="23"/>
    </location>
</feature>
<evidence type="ECO:0000256" key="9">
    <source>
        <dbReference type="SAM" id="MobiDB-lite"/>
    </source>
</evidence>
<evidence type="ECO:0000313" key="12">
    <source>
        <dbReference type="EMBL" id="KAL2462117.1"/>
    </source>
</evidence>
<keyword evidence="7" id="KW-0325">Glycoprotein</keyword>
<dbReference type="SMART" id="SM00499">
    <property type="entry name" value="AAI"/>
    <property type="match status" value="1"/>
</dbReference>